<keyword evidence="2" id="KW-0813">Transport</keyword>
<dbReference type="GO" id="GO:0022857">
    <property type="term" value="F:transmembrane transporter activity"/>
    <property type="evidence" value="ECO:0007669"/>
    <property type="project" value="InterPro"/>
</dbReference>
<evidence type="ECO:0000256" key="1">
    <source>
        <dbReference type="ARBA" id="ARBA00004141"/>
    </source>
</evidence>
<reference evidence="8" key="1">
    <citation type="submission" date="2020-12" db="EMBL/GenBank/DDBJ databases">
        <title>Metabolic potential, ecology and presence of endohyphal bacteria is reflected in genomic diversity of Mucoromycotina.</title>
        <authorList>
            <person name="Muszewska A."/>
            <person name="Okrasinska A."/>
            <person name="Steczkiewicz K."/>
            <person name="Drgas O."/>
            <person name="Orlowska M."/>
            <person name="Perlinska-Lenart U."/>
            <person name="Aleksandrzak-Piekarczyk T."/>
            <person name="Szatraj K."/>
            <person name="Zielenkiewicz U."/>
            <person name="Pilsyk S."/>
            <person name="Malc E."/>
            <person name="Mieczkowski P."/>
            <person name="Kruszewska J.S."/>
            <person name="Biernat P."/>
            <person name="Pawlowska J."/>
        </authorList>
    </citation>
    <scope>NUCLEOTIDE SEQUENCE</scope>
    <source>
        <strain evidence="8">WA0000067209</strain>
    </source>
</reference>
<evidence type="ECO:0000256" key="3">
    <source>
        <dbReference type="ARBA" id="ARBA00022692"/>
    </source>
</evidence>
<feature type="transmembrane region" description="Helical" evidence="6">
    <location>
        <begin position="337"/>
        <end position="356"/>
    </location>
</feature>
<comment type="caution">
    <text evidence="8">The sequence shown here is derived from an EMBL/GenBank/DDBJ whole genome shotgun (WGS) entry which is preliminary data.</text>
</comment>
<keyword evidence="3 6" id="KW-0812">Transmembrane</keyword>
<feature type="domain" description="Major facilitator superfamily (MFS) profile" evidence="7">
    <location>
        <begin position="66"/>
        <end position="499"/>
    </location>
</feature>
<protein>
    <recommendedName>
        <fullName evidence="7">Major facilitator superfamily (MFS) profile domain-containing protein</fullName>
    </recommendedName>
</protein>
<feature type="transmembrane region" description="Helical" evidence="6">
    <location>
        <begin position="377"/>
        <end position="398"/>
    </location>
</feature>
<gene>
    <name evidence="8" type="ORF">INT43_004417</name>
</gene>
<keyword evidence="9" id="KW-1185">Reference proteome</keyword>
<dbReference type="AlphaFoldDB" id="A0A8H7PIX7"/>
<feature type="transmembrane region" description="Helical" evidence="6">
    <location>
        <begin position="298"/>
        <end position="317"/>
    </location>
</feature>
<dbReference type="EMBL" id="JAEPQZ010000013">
    <property type="protein sequence ID" value="KAG2174394.1"/>
    <property type="molecule type" value="Genomic_DNA"/>
</dbReference>
<evidence type="ECO:0000256" key="4">
    <source>
        <dbReference type="ARBA" id="ARBA00022989"/>
    </source>
</evidence>
<dbReference type="InterPro" id="IPR011701">
    <property type="entry name" value="MFS"/>
</dbReference>
<dbReference type="Pfam" id="PF07690">
    <property type="entry name" value="MFS_1"/>
    <property type="match status" value="1"/>
</dbReference>
<evidence type="ECO:0000256" key="6">
    <source>
        <dbReference type="SAM" id="Phobius"/>
    </source>
</evidence>
<feature type="transmembrane region" description="Helical" evidence="6">
    <location>
        <begin position="404"/>
        <end position="423"/>
    </location>
</feature>
<feature type="transmembrane region" description="Helical" evidence="6">
    <location>
        <begin position="101"/>
        <end position="120"/>
    </location>
</feature>
<evidence type="ECO:0000313" key="9">
    <source>
        <dbReference type="Proteomes" id="UP000654370"/>
    </source>
</evidence>
<sequence>MLKTLDSEVGAISTNNERRHSIDKTGSICSLDDTREITAYTNRNDLQEEQPEAKEHQISQARKWFYLSIVAFQGFLGPLSSSIYVPAVIEVRSTFNTTTTLVNTTISLYILALGIAPLVWAPLSERHGRRIIYIVATIIYVGSTIGCALSPNITAFIVLRIAQAVGSSAAQAVGAGTITDVFSANERGNAMGLFFLGPLIGPVLGPLAGGYINQYMGWRMIFWILTAMGALVLLLILFFLPETSKKHIEYLQFKETKRLVEHDGNEFSEKNLSGATSSPPERFSTGLVRPLTFLKKPVVLLASLPYALAFGFMYFIIATLPHQLEFKYGFNTGQVGLAYLANGIGNAMGAVFGGQYSDWYVNHQIKKSQDQRKIPEMRLGAMWIGILLLPLGDLIYGWCLQARTSVWLVLGGFFLTGLGVGIVQTPSNTYLVDSYQNYSASVVSASNLMRCTWAACTPLFAPKFIVAIGNGWALTTVAIISALSGICVLIVQKFGESMRARDK</sequence>
<keyword evidence="4 6" id="KW-1133">Transmembrane helix</keyword>
<evidence type="ECO:0000259" key="7">
    <source>
        <dbReference type="PROSITE" id="PS50850"/>
    </source>
</evidence>
<dbReference type="SUPFAM" id="SSF103473">
    <property type="entry name" value="MFS general substrate transporter"/>
    <property type="match status" value="1"/>
</dbReference>
<feature type="transmembrane region" description="Helical" evidence="6">
    <location>
        <begin position="132"/>
        <end position="151"/>
    </location>
</feature>
<dbReference type="Gene3D" id="1.20.1250.20">
    <property type="entry name" value="MFS general substrate transporter like domains"/>
    <property type="match status" value="1"/>
</dbReference>
<dbReference type="FunFam" id="1.20.1250.20:FF:000172">
    <property type="entry name" value="MFS multidrug resistance transporter"/>
    <property type="match status" value="1"/>
</dbReference>
<dbReference type="PANTHER" id="PTHR23502">
    <property type="entry name" value="MAJOR FACILITATOR SUPERFAMILY"/>
    <property type="match status" value="1"/>
</dbReference>
<dbReference type="CDD" id="cd17323">
    <property type="entry name" value="MFS_Tpo1_MDR_like"/>
    <property type="match status" value="1"/>
</dbReference>
<dbReference type="InterPro" id="IPR020846">
    <property type="entry name" value="MFS_dom"/>
</dbReference>
<evidence type="ECO:0000313" key="8">
    <source>
        <dbReference type="EMBL" id="KAG2174394.1"/>
    </source>
</evidence>
<feature type="transmembrane region" description="Helical" evidence="6">
    <location>
        <begin position="190"/>
        <end position="208"/>
    </location>
</feature>
<feature type="transmembrane region" description="Helical" evidence="6">
    <location>
        <begin position="64"/>
        <end position="89"/>
    </location>
</feature>
<feature type="transmembrane region" description="Helical" evidence="6">
    <location>
        <begin position="220"/>
        <end position="240"/>
    </location>
</feature>
<organism evidence="8 9">
    <name type="scientific">Mortierella isabellina</name>
    <name type="common">Filamentous fungus</name>
    <name type="synonym">Umbelopsis isabellina</name>
    <dbReference type="NCBI Taxonomy" id="91625"/>
    <lineage>
        <taxon>Eukaryota</taxon>
        <taxon>Fungi</taxon>
        <taxon>Fungi incertae sedis</taxon>
        <taxon>Mucoromycota</taxon>
        <taxon>Mucoromycotina</taxon>
        <taxon>Umbelopsidomycetes</taxon>
        <taxon>Umbelopsidales</taxon>
        <taxon>Umbelopsidaceae</taxon>
        <taxon>Umbelopsis</taxon>
    </lineage>
</organism>
<dbReference type="GO" id="GO:0005886">
    <property type="term" value="C:plasma membrane"/>
    <property type="evidence" value="ECO:0007669"/>
    <property type="project" value="TreeGrafter"/>
</dbReference>
<proteinExistence type="predicted"/>
<dbReference type="PROSITE" id="PS50850">
    <property type="entry name" value="MFS"/>
    <property type="match status" value="1"/>
</dbReference>
<accession>A0A8H7PIX7</accession>
<dbReference type="InterPro" id="IPR036259">
    <property type="entry name" value="MFS_trans_sf"/>
</dbReference>
<dbReference type="PANTHER" id="PTHR23502:SF64">
    <property type="entry name" value="TRANSPORTER, PUTATIVE (AFU_ORTHOLOGUE AFUA_3G11760)-RELATED"/>
    <property type="match status" value="1"/>
</dbReference>
<evidence type="ECO:0000256" key="5">
    <source>
        <dbReference type="ARBA" id="ARBA00023136"/>
    </source>
</evidence>
<feature type="transmembrane region" description="Helical" evidence="6">
    <location>
        <begin position="472"/>
        <end position="491"/>
    </location>
</feature>
<comment type="subcellular location">
    <subcellularLocation>
        <location evidence="1">Membrane</location>
        <topology evidence="1">Multi-pass membrane protein</topology>
    </subcellularLocation>
</comment>
<evidence type="ECO:0000256" key="2">
    <source>
        <dbReference type="ARBA" id="ARBA00022448"/>
    </source>
</evidence>
<dbReference type="OrthoDB" id="2441642at2759"/>
<name>A0A8H7PIX7_MORIS</name>
<dbReference type="Proteomes" id="UP000654370">
    <property type="component" value="Unassembled WGS sequence"/>
</dbReference>
<keyword evidence="5 6" id="KW-0472">Membrane</keyword>